<keyword evidence="1 2" id="KW-0732">Signal</keyword>
<dbReference type="EMBL" id="MSCK01000001">
    <property type="protein sequence ID" value="PQJ73282.1"/>
    <property type="molecule type" value="Genomic_DNA"/>
</dbReference>
<feature type="chain" id="PRO_5015173449" description="Secretion system C-terminal sorting domain-containing protein" evidence="2">
    <location>
        <begin position="19"/>
        <end position="172"/>
    </location>
</feature>
<dbReference type="OrthoDB" id="1408995at2"/>
<dbReference type="AlphaFoldDB" id="A0A2P6CEF2"/>
<dbReference type="Gene3D" id="2.60.40.3080">
    <property type="match status" value="1"/>
</dbReference>
<dbReference type="Proteomes" id="UP000247345">
    <property type="component" value="Unassembled WGS sequence"/>
</dbReference>
<feature type="domain" description="Secretion system C-terminal sorting" evidence="3">
    <location>
        <begin position="97"/>
        <end position="168"/>
    </location>
</feature>
<accession>A0A2P6CEF2</accession>
<protein>
    <recommendedName>
        <fullName evidence="3">Secretion system C-terminal sorting domain-containing protein</fullName>
    </recommendedName>
</protein>
<evidence type="ECO:0000256" key="1">
    <source>
        <dbReference type="ARBA" id="ARBA00022729"/>
    </source>
</evidence>
<keyword evidence="5" id="KW-1185">Reference proteome</keyword>
<dbReference type="InterPro" id="IPR026444">
    <property type="entry name" value="Secre_tail"/>
</dbReference>
<organism evidence="4 5">
    <name type="scientific">Polaribacter butkevichii</name>
    <dbReference type="NCBI Taxonomy" id="218490"/>
    <lineage>
        <taxon>Bacteria</taxon>
        <taxon>Pseudomonadati</taxon>
        <taxon>Bacteroidota</taxon>
        <taxon>Flavobacteriia</taxon>
        <taxon>Flavobacteriales</taxon>
        <taxon>Flavobacteriaceae</taxon>
    </lineage>
</organism>
<gene>
    <name evidence="4" type="ORF">BTO14_08415</name>
</gene>
<evidence type="ECO:0000313" key="5">
    <source>
        <dbReference type="Proteomes" id="UP000247345"/>
    </source>
</evidence>
<feature type="signal peptide" evidence="2">
    <location>
        <begin position="1"/>
        <end position="18"/>
    </location>
</feature>
<dbReference type="Pfam" id="PF18962">
    <property type="entry name" value="Por_Secre_tail"/>
    <property type="match status" value="1"/>
</dbReference>
<evidence type="ECO:0000256" key="2">
    <source>
        <dbReference type="SAM" id="SignalP"/>
    </source>
</evidence>
<evidence type="ECO:0000259" key="3">
    <source>
        <dbReference type="Pfam" id="PF18962"/>
    </source>
</evidence>
<comment type="caution">
    <text evidence="4">The sequence shown here is derived from an EMBL/GenBank/DDBJ whole genome shotgun (WGS) entry which is preliminary data.</text>
</comment>
<reference evidence="4 5" key="1">
    <citation type="submission" date="2016-12" db="EMBL/GenBank/DDBJ databases">
        <title>Trade-off between light-utilization and light-protection in marine flavobacteria.</title>
        <authorList>
            <person name="Kumagai Y."/>
            <person name="Yoshizawa S."/>
            <person name="Kogure K."/>
            <person name="Iwasaki W."/>
        </authorList>
    </citation>
    <scope>NUCLEOTIDE SEQUENCE [LARGE SCALE GENOMIC DNA]</scope>
    <source>
        <strain evidence="4 5">KCTC 12100</strain>
    </source>
</reference>
<sequence length="172" mass="19711">MKKIICFLLFLNSCFAFSQQPTNKKYSLIKSTITTVGSSTVYNKNYSVQQSIGQSSIIGKKNTGTTTVQQGFLNHVKIFTINNSDIEIIDESLNLVISPNPFIDHIKINFTRETKHNIHIFIYDTNGKVLFSKKYNPTDSIHIPMKYYTIGTYLIRIQSGKDKFTRKILKTE</sequence>
<name>A0A2P6CEF2_9FLAO</name>
<evidence type="ECO:0000313" key="4">
    <source>
        <dbReference type="EMBL" id="PQJ73282.1"/>
    </source>
</evidence>
<proteinExistence type="predicted"/>
<dbReference type="RefSeq" id="WP_105048945.1">
    <property type="nucleotide sequence ID" value="NZ_CP150661.1"/>
</dbReference>
<dbReference type="NCBIfam" id="TIGR04183">
    <property type="entry name" value="Por_Secre_tail"/>
    <property type="match status" value="1"/>
</dbReference>